<dbReference type="EMBL" id="JACJLL010000126">
    <property type="protein sequence ID" value="MBM6820544.1"/>
    <property type="molecule type" value="Genomic_DNA"/>
</dbReference>
<comment type="caution">
    <text evidence="3">The sequence shown here is derived from an EMBL/GenBank/DDBJ whole genome shotgun (WGS) entry which is preliminary data.</text>
</comment>
<keyword evidence="2" id="KW-0812">Transmembrane</keyword>
<evidence type="ECO:0000313" key="3">
    <source>
        <dbReference type="EMBL" id="MBM6820544.1"/>
    </source>
</evidence>
<dbReference type="PANTHER" id="PTHR37313">
    <property type="entry name" value="UPF0749 PROTEIN RV1825"/>
    <property type="match status" value="1"/>
</dbReference>
<accession>A0ABS2FJK8</accession>
<dbReference type="RefSeq" id="WP_195514797.1">
    <property type="nucleotide sequence ID" value="NZ_JACJLL010000126.1"/>
</dbReference>
<dbReference type="Proteomes" id="UP000767334">
    <property type="component" value="Unassembled WGS sequence"/>
</dbReference>
<organism evidence="3 4">
    <name type="scientific">Clostridium saudiense</name>
    <dbReference type="NCBI Taxonomy" id="1414720"/>
    <lineage>
        <taxon>Bacteria</taxon>
        <taxon>Bacillati</taxon>
        <taxon>Bacillota</taxon>
        <taxon>Clostridia</taxon>
        <taxon>Eubacteriales</taxon>
        <taxon>Clostridiaceae</taxon>
        <taxon>Clostridium</taxon>
    </lineage>
</organism>
<evidence type="ECO:0000313" key="4">
    <source>
        <dbReference type="Proteomes" id="UP000767334"/>
    </source>
</evidence>
<keyword evidence="2" id="KW-1133">Transmembrane helix</keyword>
<keyword evidence="4" id="KW-1185">Reference proteome</keyword>
<comment type="similarity">
    <text evidence="1">Belongs to the UPF0749 family.</text>
</comment>
<name>A0ABS2FJK8_9CLOT</name>
<proteinExistence type="inferred from homology"/>
<dbReference type="InterPro" id="IPR010273">
    <property type="entry name" value="DUF881"/>
</dbReference>
<reference evidence="3 4" key="1">
    <citation type="journal article" date="2021" name="Sci. Rep.">
        <title>The distribution of antibiotic resistance genes in chicken gut microbiota commensals.</title>
        <authorList>
            <person name="Juricova H."/>
            <person name="Matiasovicova J."/>
            <person name="Kubasova T."/>
            <person name="Cejkova D."/>
            <person name="Rychlik I."/>
        </authorList>
    </citation>
    <scope>NUCLEOTIDE SEQUENCE [LARGE SCALE GENOMIC DNA]</scope>
    <source>
        <strain evidence="3 4">An435</strain>
    </source>
</reference>
<gene>
    <name evidence="3" type="ORF">H6A19_14610</name>
</gene>
<feature type="transmembrane region" description="Helical" evidence="2">
    <location>
        <begin position="7"/>
        <end position="27"/>
    </location>
</feature>
<protein>
    <submittedName>
        <fullName evidence="3">DUF881 domain-containing protein</fullName>
    </submittedName>
</protein>
<dbReference type="Gene3D" id="3.30.70.1880">
    <property type="entry name" value="Protein of unknown function DUF881"/>
    <property type="match status" value="1"/>
</dbReference>
<evidence type="ECO:0000256" key="2">
    <source>
        <dbReference type="SAM" id="Phobius"/>
    </source>
</evidence>
<sequence>MKNYRNKFFILIATILLGFLIVTNIGINETTGFLNLNSVEYKDAIEERNKLYDEITALSDDNYELSKKISSLDINGANDDENNERVIEHMKEQLSSYSDLAGTTEIKGPGIILTIYDGEYDINKDDQLEVDRRTLHSADAAMVLNDLKTAGAEGVAINNYRILNTTGLVCAWAFIRFEENGNEMEGSPFKFYAIGDPEQLEASLLTEGSHINRLIIRKLNITIEKFDEITLPAARKSIEPKFMERADN</sequence>
<dbReference type="Pfam" id="PF05949">
    <property type="entry name" value="DUF881"/>
    <property type="match status" value="1"/>
</dbReference>
<dbReference type="PANTHER" id="PTHR37313:SF2">
    <property type="entry name" value="UPF0749 PROTEIN YLXX"/>
    <property type="match status" value="1"/>
</dbReference>
<keyword evidence="2" id="KW-0472">Membrane</keyword>
<evidence type="ECO:0000256" key="1">
    <source>
        <dbReference type="ARBA" id="ARBA00009108"/>
    </source>
</evidence>